<dbReference type="Gene3D" id="3.40.50.1820">
    <property type="entry name" value="alpha/beta hydrolase"/>
    <property type="match status" value="1"/>
</dbReference>
<dbReference type="InterPro" id="IPR029058">
    <property type="entry name" value="AB_hydrolase_fold"/>
</dbReference>
<evidence type="ECO:0000256" key="1">
    <source>
        <dbReference type="ARBA" id="ARBA00022801"/>
    </source>
</evidence>
<dbReference type="InterPro" id="IPR050266">
    <property type="entry name" value="AB_hydrolase_sf"/>
</dbReference>
<organism evidence="3">
    <name type="scientific">hydrothermal vent metagenome</name>
    <dbReference type="NCBI Taxonomy" id="652676"/>
    <lineage>
        <taxon>unclassified sequences</taxon>
        <taxon>metagenomes</taxon>
        <taxon>ecological metagenomes</taxon>
    </lineage>
</organism>
<dbReference type="PANTHER" id="PTHR43798:SF31">
    <property type="entry name" value="AB HYDROLASE SUPERFAMILY PROTEIN YCLE"/>
    <property type="match status" value="1"/>
</dbReference>
<dbReference type="PANTHER" id="PTHR43798">
    <property type="entry name" value="MONOACYLGLYCEROL LIPASE"/>
    <property type="match status" value="1"/>
</dbReference>
<proteinExistence type="predicted"/>
<protein>
    <submittedName>
        <fullName evidence="3">Alpha/beta hydrolase fold</fullName>
        <ecNumber evidence="3">3.8.1.5</ecNumber>
    </submittedName>
</protein>
<feature type="domain" description="AB hydrolase-1" evidence="2">
    <location>
        <begin position="22"/>
        <end position="258"/>
    </location>
</feature>
<dbReference type="InterPro" id="IPR000073">
    <property type="entry name" value="AB_hydrolase_1"/>
</dbReference>
<sequence>MPYATTDDGIKLYYEQSGEGDTLVFVHEFAGDYRSWEPQIRFFSRRYHCIVFNARGYPPSDVPDDGGLYSQDRARLDILSVINHCGVAKAHICGLSMGGFATLHFGLHHADRALSLVVAGCGYGAEKEKQDQFRVEAETSAAFIEESSSDEFAKHYSEGPTRVQFMNKDPRGWAEFRSQLAEHSAQGSVLTMRGVQAQRPSLFDLEQKLSELCVPTLILTGDEDEPCLVPGIFMKRLIRSSALVMLANSGHTINLEEPDAFNNTVDQFLIQVKSGRWPVRETATDPGGSILGMNSASG</sequence>
<dbReference type="Pfam" id="PF00561">
    <property type="entry name" value="Abhydrolase_1"/>
    <property type="match status" value="1"/>
</dbReference>
<dbReference type="GO" id="GO:0016020">
    <property type="term" value="C:membrane"/>
    <property type="evidence" value="ECO:0007669"/>
    <property type="project" value="TreeGrafter"/>
</dbReference>
<dbReference type="AlphaFoldDB" id="A0A160TV52"/>
<gene>
    <name evidence="3" type="ORF">MGWOODY_XGa830</name>
</gene>
<name>A0A160TV52_9ZZZZ</name>
<dbReference type="GO" id="GO:0018786">
    <property type="term" value="F:haloalkane dehalogenase activity"/>
    <property type="evidence" value="ECO:0007669"/>
    <property type="project" value="UniProtKB-EC"/>
</dbReference>
<accession>A0A160TV52</accession>
<reference evidence="3" key="1">
    <citation type="submission" date="2015-10" db="EMBL/GenBank/DDBJ databases">
        <authorList>
            <person name="Gilbert D.G."/>
        </authorList>
    </citation>
    <scope>NUCLEOTIDE SEQUENCE</scope>
</reference>
<evidence type="ECO:0000313" key="3">
    <source>
        <dbReference type="EMBL" id="CUS54524.1"/>
    </source>
</evidence>
<dbReference type="EC" id="3.8.1.5" evidence="3"/>
<dbReference type="SUPFAM" id="SSF53474">
    <property type="entry name" value="alpha/beta-Hydrolases"/>
    <property type="match status" value="1"/>
</dbReference>
<evidence type="ECO:0000259" key="2">
    <source>
        <dbReference type="Pfam" id="PF00561"/>
    </source>
</evidence>
<dbReference type="EMBL" id="CZRL01000104">
    <property type="protein sequence ID" value="CUS54524.1"/>
    <property type="molecule type" value="Genomic_DNA"/>
</dbReference>
<keyword evidence="1 3" id="KW-0378">Hydrolase</keyword>